<dbReference type="Gene3D" id="1.10.287.1490">
    <property type="match status" value="1"/>
</dbReference>
<evidence type="ECO:0000313" key="3">
    <source>
        <dbReference type="EMBL" id="PAA50562.1"/>
    </source>
</evidence>
<accession>A0A267DPU9</accession>
<feature type="coiled-coil region" evidence="1">
    <location>
        <begin position="277"/>
        <end position="332"/>
    </location>
</feature>
<evidence type="ECO:0000256" key="2">
    <source>
        <dbReference type="SAM" id="MobiDB-lite"/>
    </source>
</evidence>
<organism evidence="3 4">
    <name type="scientific">Macrostomum lignano</name>
    <dbReference type="NCBI Taxonomy" id="282301"/>
    <lineage>
        <taxon>Eukaryota</taxon>
        <taxon>Metazoa</taxon>
        <taxon>Spiralia</taxon>
        <taxon>Lophotrochozoa</taxon>
        <taxon>Platyhelminthes</taxon>
        <taxon>Rhabditophora</taxon>
        <taxon>Macrostomorpha</taxon>
        <taxon>Macrostomida</taxon>
        <taxon>Macrostomidae</taxon>
        <taxon>Macrostomum</taxon>
    </lineage>
</organism>
<dbReference type="OrthoDB" id="5832575at2759"/>
<gene>
    <name evidence="3" type="ORF">BOX15_Mlig026782g3</name>
</gene>
<protein>
    <recommendedName>
        <fullName evidence="5">Coiled-coil domain-containing protein 170</fullName>
    </recommendedName>
</protein>
<feature type="compositionally biased region" description="Basic residues" evidence="2">
    <location>
        <begin position="775"/>
        <end position="785"/>
    </location>
</feature>
<feature type="coiled-coil region" evidence="1">
    <location>
        <begin position="523"/>
        <end position="684"/>
    </location>
</feature>
<dbReference type="PANTHER" id="PTHR18863:SF6">
    <property type="entry name" value="COILED-COIL DOMAIN-CONTAINING PROTEIN 170"/>
    <property type="match status" value="1"/>
</dbReference>
<reference evidence="3 4" key="1">
    <citation type="submission" date="2017-06" db="EMBL/GenBank/DDBJ databases">
        <title>A platform for efficient transgenesis in Macrostomum lignano, a flatworm model organism for stem cell research.</title>
        <authorList>
            <person name="Berezikov E."/>
        </authorList>
    </citation>
    <scope>NUCLEOTIDE SEQUENCE [LARGE SCALE GENOMIC DNA]</scope>
    <source>
        <strain evidence="3">DV1</strain>
        <tissue evidence="3">Whole organism</tissue>
    </source>
</reference>
<dbReference type="EMBL" id="NIVC01003608">
    <property type="protein sequence ID" value="PAA50562.1"/>
    <property type="molecule type" value="Genomic_DNA"/>
</dbReference>
<evidence type="ECO:0000313" key="4">
    <source>
        <dbReference type="Proteomes" id="UP000215902"/>
    </source>
</evidence>
<evidence type="ECO:0008006" key="5">
    <source>
        <dbReference type="Google" id="ProtNLM"/>
    </source>
</evidence>
<keyword evidence="1" id="KW-0175">Coiled coil</keyword>
<evidence type="ECO:0000256" key="1">
    <source>
        <dbReference type="SAM" id="Coils"/>
    </source>
</evidence>
<name>A0A267DPU9_9PLAT</name>
<dbReference type="STRING" id="282301.A0A267DPU9"/>
<dbReference type="InterPro" id="IPR039139">
    <property type="entry name" value="CCDC170-like"/>
</dbReference>
<feature type="coiled-coil region" evidence="1">
    <location>
        <begin position="90"/>
        <end position="183"/>
    </location>
</feature>
<feature type="compositionally biased region" description="Gly residues" evidence="2">
    <location>
        <begin position="786"/>
        <end position="796"/>
    </location>
</feature>
<dbReference type="Proteomes" id="UP000215902">
    <property type="component" value="Unassembled WGS sequence"/>
</dbReference>
<proteinExistence type="predicted"/>
<keyword evidence="4" id="KW-1185">Reference proteome</keyword>
<comment type="caution">
    <text evidence="3">The sequence shown here is derived from an EMBL/GenBank/DDBJ whole genome shotgun (WGS) entry which is preliminary data.</text>
</comment>
<feature type="region of interest" description="Disordered" evidence="2">
    <location>
        <begin position="775"/>
        <end position="811"/>
    </location>
</feature>
<dbReference type="PANTHER" id="PTHR18863">
    <property type="entry name" value="TSEC-2-RELATED"/>
    <property type="match status" value="1"/>
</dbReference>
<dbReference type="AlphaFoldDB" id="A0A267DPU9"/>
<sequence length="811" mass="89544">MAYNEYSRDGLPSIHRPRTREIWKLDDAGPDALGPSQRSYCELQEQLRTQREELMRKEERIRELTSPYRSSGLPPASDPLLACPSARGDLAALQAKADSLASKLRQRQIELDAANDSLARQREENARLLALNADMARRLDACEVTRCSAERNGYAVQALQDQYRSAQERIRELEARVRAGLQDGSGLERRHADFVNRVIYQLGVGCAEDLDGLVNKVGELVKENVAMKGRIHGLTDRQSQLELDAKANRETIQRLLAEVSRNSSAAAAAGSHLLNGDQGARAEADRLRIERDDLQKQVQLLEMRVESGRKQLEATRADLQEREARLARLDCERREAAHSSRNSETQMHALLESLASMLSSAYCRVSPTEEAVKEKVRLMCREVKEHSASVAALEERVRTLTRQFEAQFETSRERDFKTRRVECDQIDLRERLRAMEGELAAADVIRDGLKADKEKFYKYMRRLAEALKMDRATADVGFDLLGEGLLARAEQLGRRVGGSGAVGGCGCCDGGGSGGGGGAGAKIRALREQLESKDLHMELLRKKVAQLEAAAGAAGTTGGSGLSSYERERAYKLQRHLEKSQEMLDDARQEIARLRGQLLECNGLKATAIEQDRELACLETTMEKLERVRQKQAKRIAALKAEAEARDRDGGDRRGQTDGMSHEIRALRRALEEARRRERQLLEFRAAIARMLGLDAASLSIPDLDIIARLERLVQAQGGGAYAAFTPAERPLGGMEPSFQSGYSSGGAGATVRGRSPARVCPACRVARCQCRVPARHRSGSRGRSGRVGGGGGGGASRARSVSPARDNRRY</sequence>